<dbReference type="SFLD" id="SFLDF00027">
    <property type="entry name" value="p-type_atpase"/>
    <property type="match status" value="1"/>
</dbReference>
<feature type="domain" description="HMA" evidence="16">
    <location>
        <begin position="7"/>
        <end position="70"/>
    </location>
</feature>
<dbReference type="InterPro" id="IPR036412">
    <property type="entry name" value="HAD-like_sf"/>
</dbReference>
<feature type="transmembrane region" description="Helical" evidence="14">
    <location>
        <begin position="267"/>
        <end position="289"/>
    </location>
</feature>
<keyword evidence="4 14" id="KW-0812">Transmembrane</keyword>
<keyword evidence="13 14" id="KW-0472">Membrane</keyword>
<feature type="transmembrane region" description="Helical" evidence="14">
    <location>
        <begin position="310"/>
        <end position="332"/>
    </location>
</feature>
<evidence type="ECO:0000256" key="11">
    <source>
        <dbReference type="ARBA" id="ARBA00023008"/>
    </source>
</evidence>
<dbReference type="InterPro" id="IPR027256">
    <property type="entry name" value="P-typ_ATPase_IB"/>
</dbReference>
<dbReference type="GO" id="GO:0005507">
    <property type="term" value="F:copper ion binding"/>
    <property type="evidence" value="ECO:0007669"/>
    <property type="project" value="InterPro"/>
</dbReference>
<dbReference type="FunFam" id="2.70.150.10:FF:000002">
    <property type="entry name" value="Copper-transporting ATPase 1, putative"/>
    <property type="match status" value="1"/>
</dbReference>
<dbReference type="InterPro" id="IPR036163">
    <property type="entry name" value="HMA_dom_sf"/>
</dbReference>
<feature type="transmembrane region" description="Helical" evidence="14">
    <location>
        <begin position="894"/>
        <end position="917"/>
    </location>
</feature>
<organism evidence="17">
    <name type="scientific">Chrysotila carterae</name>
    <name type="common">Marine alga</name>
    <name type="synonym">Syracosphaera carterae</name>
    <dbReference type="NCBI Taxonomy" id="13221"/>
    <lineage>
        <taxon>Eukaryota</taxon>
        <taxon>Haptista</taxon>
        <taxon>Haptophyta</taxon>
        <taxon>Prymnesiophyceae</taxon>
        <taxon>Isochrysidales</taxon>
        <taxon>Isochrysidaceae</taxon>
        <taxon>Chrysotila</taxon>
    </lineage>
</organism>
<dbReference type="SUPFAM" id="SSF56784">
    <property type="entry name" value="HAD-like"/>
    <property type="match status" value="1"/>
</dbReference>
<dbReference type="EMBL" id="HBIZ01050201">
    <property type="protein sequence ID" value="CAE0779468.1"/>
    <property type="molecule type" value="Transcribed_RNA"/>
</dbReference>
<dbReference type="InterPro" id="IPR006121">
    <property type="entry name" value="HMA_dom"/>
</dbReference>
<dbReference type="InterPro" id="IPR059000">
    <property type="entry name" value="ATPase_P-type_domA"/>
</dbReference>
<dbReference type="InterPro" id="IPR044492">
    <property type="entry name" value="P_typ_ATPase_HD_dom"/>
</dbReference>
<dbReference type="FunFam" id="3.30.70.100:FF:000001">
    <property type="entry name" value="ATPase copper transporting beta"/>
    <property type="match status" value="1"/>
</dbReference>
<dbReference type="Gene3D" id="3.40.1110.10">
    <property type="entry name" value="Calcium-transporting ATPase, cytoplasmic domain N"/>
    <property type="match status" value="1"/>
</dbReference>
<name>A0A6T0BBC2_CHRCT</name>
<feature type="domain" description="HMA" evidence="16">
    <location>
        <begin position="148"/>
        <end position="214"/>
    </location>
</feature>
<dbReference type="AlphaFoldDB" id="A0A6T0BBC2"/>
<evidence type="ECO:0000313" key="17">
    <source>
        <dbReference type="EMBL" id="CAE0779462.1"/>
    </source>
</evidence>
<dbReference type="InterPro" id="IPR023299">
    <property type="entry name" value="ATPase_P-typ_cyto_dom_N"/>
</dbReference>
<dbReference type="GO" id="GO:0140581">
    <property type="term" value="F:P-type monovalent copper transporter activity"/>
    <property type="evidence" value="ECO:0007669"/>
    <property type="project" value="UniProtKB-EC"/>
</dbReference>
<dbReference type="NCBIfam" id="TIGR00003">
    <property type="entry name" value="copper ion binding protein"/>
    <property type="match status" value="2"/>
</dbReference>
<dbReference type="InterPro" id="IPR023298">
    <property type="entry name" value="ATPase_P-typ_TM_dom_sf"/>
</dbReference>
<evidence type="ECO:0000256" key="2">
    <source>
        <dbReference type="ARBA" id="ARBA00012517"/>
    </source>
</evidence>
<evidence type="ECO:0000256" key="6">
    <source>
        <dbReference type="ARBA" id="ARBA00022737"/>
    </source>
</evidence>
<evidence type="ECO:0000256" key="15">
    <source>
        <dbReference type="SAM" id="MobiDB-lite"/>
    </source>
</evidence>
<gene>
    <name evidence="17" type="ORF">PCAR00345_LOCUS32101</name>
    <name evidence="18" type="ORF">PCAR00345_LOCUS32107</name>
</gene>
<dbReference type="SUPFAM" id="SSF81665">
    <property type="entry name" value="Calcium ATPase, transmembrane domain M"/>
    <property type="match status" value="1"/>
</dbReference>
<proteinExistence type="inferred from homology"/>
<evidence type="ECO:0000256" key="5">
    <source>
        <dbReference type="ARBA" id="ARBA00022723"/>
    </source>
</evidence>
<dbReference type="Pfam" id="PF00403">
    <property type="entry name" value="HMA"/>
    <property type="match status" value="2"/>
</dbReference>
<protein>
    <recommendedName>
        <fullName evidence="2">P-type Cu(+) transporter</fullName>
        <ecNumber evidence="2">7.2.2.8</ecNumber>
    </recommendedName>
</protein>
<keyword evidence="12" id="KW-0406">Ion transport</keyword>
<dbReference type="InterPro" id="IPR023214">
    <property type="entry name" value="HAD_sf"/>
</dbReference>
<evidence type="ECO:0000256" key="1">
    <source>
        <dbReference type="ARBA" id="ARBA00004370"/>
    </source>
</evidence>
<dbReference type="PROSITE" id="PS01047">
    <property type="entry name" value="HMA_1"/>
    <property type="match status" value="2"/>
</dbReference>
<evidence type="ECO:0000256" key="14">
    <source>
        <dbReference type="RuleBase" id="RU362081"/>
    </source>
</evidence>
<evidence type="ECO:0000256" key="8">
    <source>
        <dbReference type="ARBA" id="ARBA00022840"/>
    </source>
</evidence>
<dbReference type="Gene3D" id="3.30.70.100">
    <property type="match status" value="2"/>
</dbReference>
<feature type="region of interest" description="Disordered" evidence="15">
    <location>
        <begin position="107"/>
        <end position="130"/>
    </location>
</feature>
<dbReference type="EMBL" id="HBIZ01050195">
    <property type="protein sequence ID" value="CAE0779462.1"/>
    <property type="molecule type" value="Transcribed_RNA"/>
</dbReference>
<evidence type="ECO:0000313" key="18">
    <source>
        <dbReference type="EMBL" id="CAE0779468.1"/>
    </source>
</evidence>
<feature type="transmembrane region" description="Helical" evidence="14">
    <location>
        <begin position="575"/>
        <end position="598"/>
    </location>
</feature>
<evidence type="ECO:0000256" key="12">
    <source>
        <dbReference type="ARBA" id="ARBA00023065"/>
    </source>
</evidence>
<evidence type="ECO:0000256" key="10">
    <source>
        <dbReference type="ARBA" id="ARBA00022989"/>
    </source>
</evidence>
<evidence type="ECO:0000256" key="4">
    <source>
        <dbReference type="ARBA" id="ARBA00022692"/>
    </source>
</evidence>
<dbReference type="NCBIfam" id="TIGR01525">
    <property type="entry name" value="ATPase-IB_hvy"/>
    <property type="match status" value="1"/>
</dbReference>
<sequence>MSSTPTFEKVLRVEGMMCGNCTAKVEKALSAVDGVDTVSVDLDSKMAKVSGTASAAALVEAVTAAGKEAQLLEEPKMPIPRRTKSTPLSRDSDGMKHPAAFMVTAGTAPARGSGGVEPTPPEVSSRPSSTSLSTSVFNALGMGGDSEETCVLSIEGMTCASCVLAVERALFSVPGVVTVSVSLMGKRGQVCYKPSEVAPEDLCNAVQQMGFRSAQMAEADLMGGNDAEETQQWRAQLLGSLVFSLPTFVIAMILPETPLRDALHTTVVPGLSVGVLVLWLLSTPVQFVFGMQFYKRAFKAVSHGNANMDVLVALSTTVAYFYSAFFTGLRMLHCQGIYLFRRHNHQLLLLHACADGDDCQLEDSSLHSCTDIAILDVCFEVSTMLISFMLLGKYLEASAKGKASEAVMKLMALQPPSAMLCVDWPVNKEPPKEVLVAELRSGDVLQVLPGSVVPADGVVVRGESAVDESMLTGEAVPVSKQVEDSVVGGSYNGPGPLWICVTAVGANSALSKIMSLVAAAQMRKPQVQAFADRASAIFVPCTVSLALLTWLIWYLCVYAGGLSPQLVAASGLPSGQVLAFSFGVAVLVIACPCALGLATPTAVMVGSGVGAKHGVLFKGGDVIENASRVTALIFDKTGTITSGALTVAAVVSWDAELSSDELLWFVASAEQYSEHPIGRAIAMHATEMGLELGAARALRSITSRGVSCEISRRPLLLGNRAWMTQHGVVIGAEQEEQIAAHEATGKTVVIVSLDHTLSGIVAMGDSVKREAAAVVKQLGLWGIEVWMVSGDNERTVRHVAHSVGIERFVGGVTPEGKKTKLAQLQAEGHVVAMVGDGINDAPALAQAQVGIAVGSGTEVAIETADVVLMKSALRDVCITLELSRTVMRRIRLNFAWATGYNLIGIPLAMGVLFPVWHARMPPMFAGLAMALSSVSVVVSSLFLNGYRPSELPQPEADVDVIVKY</sequence>
<keyword evidence="6" id="KW-0677">Repeat</keyword>
<dbReference type="SFLD" id="SFLDG00002">
    <property type="entry name" value="C1.7:_P-type_atpase_like"/>
    <property type="match status" value="1"/>
</dbReference>
<dbReference type="PANTHER" id="PTHR46594:SF4">
    <property type="entry name" value="P-TYPE CATION-TRANSPORTING ATPASE"/>
    <property type="match status" value="1"/>
</dbReference>
<dbReference type="NCBIfam" id="TIGR01494">
    <property type="entry name" value="ATPase_P-type"/>
    <property type="match status" value="1"/>
</dbReference>
<dbReference type="InterPro" id="IPR001757">
    <property type="entry name" value="P_typ_ATPase"/>
</dbReference>
<dbReference type="GO" id="GO:0005524">
    <property type="term" value="F:ATP binding"/>
    <property type="evidence" value="ECO:0007669"/>
    <property type="project" value="UniProtKB-UniRule"/>
</dbReference>
<keyword evidence="8 14" id="KW-0067">ATP-binding</keyword>
<dbReference type="InterPro" id="IPR006122">
    <property type="entry name" value="HMA_Cu_ion-bd"/>
</dbReference>
<evidence type="ECO:0000256" key="13">
    <source>
        <dbReference type="ARBA" id="ARBA00023136"/>
    </source>
</evidence>
<keyword evidence="7 14" id="KW-0547">Nucleotide-binding</keyword>
<feature type="transmembrane region" description="Helical" evidence="14">
    <location>
        <begin position="923"/>
        <end position="943"/>
    </location>
</feature>
<dbReference type="SFLD" id="SFLDS00003">
    <property type="entry name" value="Haloacid_Dehalogenase"/>
    <property type="match status" value="1"/>
</dbReference>
<dbReference type="SUPFAM" id="SSF55008">
    <property type="entry name" value="HMA, heavy metal-associated domain"/>
    <property type="match status" value="2"/>
</dbReference>
<comment type="subcellular location">
    <subcellularLocation>
        <location evidence="1 14">Membrane</location>
    </subcellularLocation>
</comment>
<dbReference type="InterPro" id="IPR017969">
    <property type="entry name" value="Heavy-metal-associated_CS"/>
</dbReference>
<dbReference type="PANTHER" id="PTHR46594">
    <property type="entry name" value="P-TYPE CATION-TRANSPORTING ATPASE"/>
    <property type="match status" value="1"/>
</dbReference>
<dbReference type="GO" id="GO:0016887">
    <property type="term" value="F:ATP hydrolysis activity"/>
    <property type="evidence" value="ECO:0007669"/>
    <property type="project" value="InterPro"/>
</dbReference>
<dbReference type="Pfam" id="PF00122">
    <property type="entry name" value="E1-E2_ATPase"/>
    <property type="match status" value="1"/>
</dbReference>
<feature type="transmembrane region" description="Helical" evidence="14">
    <location>
        <begin position="237"/>
        <end position="255"/>
    </location>
</feature>
<dbReference type="PRINTS" id="PR00119">
    <property type="entry name" value="CATATPASE"/>
</dbReference>
<evidence type="ECO:0000259" key="16">
    <source>
        <dbReference type="PROSITE" id="PS50846"/>
    </source>
</evidence>
<dbReference type="GO" id="GO:0016020">
    <property type="term" value="C:membrane"/>
    <property type="evidence" value="ECO:0007669"/>
    <property type="project" value="UniProtKB-SubCell"/>
</dbReference>
<dbReference type="CDD" id="cd02094">
    <property type="entry name" value="P-type_ATPase_Cu-like"/>
    <property type="match status" value="1"/>
</dbReference>
<keyword evidence="3" id="KW-0813">Transport</keyword>
<evidence type="ECO:0000256" key="3">
    <source>
        <dbReference type="ARBA" id="ARBA00022448"/>
    </source>
</evidence>
<dbReference type="PROSITE" id="PS50846">
    <property type="entry name" value="HMA_2"/>
    <property type="match status" value="2"/>
</dbReference>
<reference evidence="17" key="1">
    <citation type="submission" date="2021-01" db="EMBL/GenBank/DDBJ databases">
        <authorList>
            <person name="Corre E."/>
            <person name="Pelletier E."/>
            <person name="Niang G."/>
            <person name="Scheremetjew M."/>
            <person name="Finn R."/>
            <person name="Kale V."/>
            <person name="Holt S."/>
            <person name="Cochrane G."/>
            <person name="Meng A."/>
            <person name="Brown T."/>
            <person name="Cohen L."/>
        </authorList>
    </citation>
    <scope>NUCLEOTIDE SEQUENCE</scope>
    <source>
        <strain evidence="17">CCMP645</strain>
    </source>
</reference>
<feature type="transmembrane region" description="Helical" evidence="14">
    <location>
        <begin position="534"/>
        <end position="555"/>
    </location>
</feature>
<dbReference type="Gene3D" id="2.70.150.10">
    <property type="entry name" value="Calcium-transporting ATPase, cytoplasmic transduction domain A"/>
    <property type="match status" value="1"/>
</dbReference>
<evidence type="ECO:0000256" key="9">
    <source>
        <dbReference type="ARBA" id="ARBA00022967"/>
    </source>
</evidence>
<dbReference type="InterPro" id="IPR008250">
    <property type="entry name" value="ATPase_P-typ_transduc_dom_A_sf"/>
</dbReference>
<dbReference type="InterPro" id="IPR018303">
    <property type="entry name" value="ATPase_P-typ_P_site"/>
</dbReference>
<keyword evidence="10 14" id="KW-1133">Transmembrane helix</keyword>
<dbReference type="SUPFAM" id="SSF81653">
    <property type="entry name" value="Calcium ATPase, transduction domain A"/>
    <property type="match status" value="1"/>
</dbReference>
<accession>A0A6T0BBC2</accession>
<keyword evidence="11" id="KW-0186">Copper</keyword>
<feature type="transmembrane region" description="Helical" evidence="14">
    <location>
        <begin position="372"/>
        <end position="392"/>
    </location>
</feature>
<dbReference type="PROSITE" id="PS00154">
    <property type="entry name" value="ATPASE_E1_E2"/>
    <property type="match status" value="1"/>
</dbReference>
<comment type="similarity">
    <text evidence="14">Belongs to the cation transport ATPase (P-type) (TC 3.A.3) family. Type IB subfamily.</text>
</comment>
<keyword evidence="5 14" id="KW-0479">Metal-binding</keyword>
<dbReference type="Pfam" id="PF00702">
    <property type="entry name" value="Hydrolase"/>
    <property type="match status" value="1"/>
</dbReference>
<keyword evidence="9" id="KW-1278">Translocase</keyword>
<dbReference type="EC" id="7.2.2.8" evidence="2"/>
<dbReference type="Gene3D" id="3.40.50.1000">
    <property type="entry name" value="HAD superfamily/HAD-like"/>
    <property type="match status" value="1"/>
</dbReference>
<evidence type="ECO:0000256" key="7">
    <source>
        <dbReference type="ARBA" id="ARBA00022741"/>
    </source>
</evidence>
<dbReference type="CDD" id="cd00371">
    <property type="entry name" value="HMA"/>
    <property type="match status" value="2"/>
</dbReference>